<evidence type="ECO:0000256" key="2">
    <source>
        <dbReference type="ARBA" id="ARBA00022803"/>
    </source>
</evidence>
<feature type="compositionally biased region" description="Basic and acidic residues" evidence="3">
    <location>
        <begin position="668"/>
        <end position="678"/>
    </location>
</feature>
<organism evidence="6 7">
    <name type="scientific">Stenotrophomonas maltophilia</name>
    <name type="common">Pseudomonas maltophilia</name>
    <name type="synonym">Xanthomonas maltophilia</name>
    <dbReference type="NCBI Taxonomy" id="40324"/>
    <lineage>
        <taxon>Bacteria</taxon>
        <taxon>Pseudomonadati</taxon>
        <taxon>Pseudomonadota</taxon>
        <taxon>Gammaproteobacteria</taxon>
        <taxon>Lysobacterales</taxon>
        <taxon>Lysobacteraceae</taxon>
        <taxon>Stenotrophomonas</taxon>
        <taxon>Stenotrophomonas maltophilia group</taxon>
    </lineage>
</organism>
<dbReference type="InterPro" id="IPR011990">
    <property type="entry name" value="TPR-like_helical_dom_sf"/>
</dbReference>
<dbReference type="InterPro" id="IPR050498">
    <property type="entry name" value="Ycf3"/>
</dbReference>
<evidence type="ECO:0000256" key="4">
    <source>
        <dbReference type="SAM" id="SignalP"/>
    </source>
</evidence>
<feature type="region of interest" description="Disordered" evidence="3">
    <location>
        <begin position="658"/>
        <end position="683"/>
    </location>
</feature>
<dbReference type="PANTHER" id="PTHR44858:SF1">
    <property type="entry name" value="UDP-N-ACETYLGLUCOSAMINE--PEPTIDE N-ACETYLGLUCOSAMINYLTRANSFERASE SPINDLY-RELATED"/>
    <property type="match status" value="1"/>
</dbReference>
<evidence type="ECO:0000259" key="5">
    <source>
        <dbReference type="Pfam" id="PF13283"/>
    </source>
</evidence>
<feature type="signal peptide" evidence="4">
    <location>
        <begin position="1"/>
        <end position="23"/>
    </location>
</feature>
<dbReference type="EMBL" id="NIVX01000022">
    <property type="protein sequence ID" value="OWQ78227.1"/>
    <property type="molecule type" value="Genomic_DNA"/>
</dbReference>
<feature type="domain" description="Bacteriophage N4 adsorption protein A C-terminal" evidence="5">
    <location>
        <begin position="821"/>
        <end position="939"/>
    </location>
</feature>
<dbReference type="Proteomes" id="UP000197090">
    <property type="component" value="Unassembled WGS sequence"/>
</dbReference>
<accession>A0A246IDN1</accession>
<evidence type="ECO:0000313" key="7">
    <source>
        <dbReference type="Proteomes" id="UP000197090"/>
    </source>
</evidence>
<dbReference type="Pfam" id="PF13283">
    <property type="entry name" value="NfrA_C"/>
    <property type="match status" value="1"/>
</dbReference>
<gene>
    <name evidence="6" type="ORF">CEE63_02580</name>
</gene>
<keyword evidence="4" id="KW-0732">Signal</keyword>
<evidence type="ECO:0000256" key="3">
    <source>
        <dbReference type="SAM" id="MobiDB-lite"/>
    </source>
</evidence>
<dbReference type="PANTHER" id="PTHR44858">
    <property type="entry name" value="TETRATRICOPEPTIDE REPEAT PROTEIN 6"/>
    <property type="match status" value="1"/>
</dbReference>
<keyword evidence="1" id="KW-0677">Repeat</keyword>
<dbReference type="InterPro" id="IPR025137">
    <property type="entry name" value="NfrA_C"/>
</dbReference>
<dbReference type="Gene3D" id="1.25.40.10">
    <property type="entry name" value="Tetratricopeptide repeat domain"/>
    <property type="match status" value="3"/>
</dbReference>
<keyword evidence="2" id="KW-0802">TPR repeat</keyword>
<feature type="region of interest" description="Disordered" evidence="3">
    <location>
        <begin position="110"/>
        <end position="140"/>
    </location>
</feature>
<dbReference type="AlphaFoldDB" id="A0A246IDN1"/>
<dbReference type="InterPro" id="IPR019734">
    <property type="entry name" value="TPR_rpt"/>
</dbReference>
<feature type="compositionally biased region" description="Low complexity" evidence="3">
    <location>
        <begin position="110"/>
        <end position="137"/>
    </location>
</feature>
<dbReference type="RefSeq" id="WP_088496289.1">
    <property type="nucleotide sequence ID" value="NZ_JAJNEH010000028.1"/>
</dbReference>
<reference evidence="6 7" key="1">
    <citation type="submission" date="2017-06" db="EMBL/GenBank/DDBJ databases">
        <authorList>
            <person name="Kim H.J."/>
            <person name="Triplett B.A."/>
        </authorList>
    </citation>
    <scope>NUCLEOTIDE SEQUENCE [LARGE SCALE GENOMIC DNA]</scope>
    <source>
        <strain evidence="6 7">594</strain>
    </source>
</reference>
<protein>
    <recommendedName>
        <fullName evidence="5">Bacteriophage N4 adsorption protein A C-terminal domain-containing protein</fullName>
    </recommendedName>
</protein>
<evidence type="ECO:0000256" key="1">
    <source>
        <dbReference type="ARBA" id="ARBA00022737"/>
    </source>
</evidence>
<evidence type="ECO:0000313" key="6">
    <source>
        <dbReference type="EMBL" id="OWQ78227.1"/>
    </source>
</evidence>
<comment type="caution">
    <text evidence="6">The sequence shown here is derived from an EMBL/GenBank/DDBJ whole genome shotgun (WGS) entry which is preliminary data.</text>
</comment>
<sequence>MKTTLLSTVIAVALATATAPAQAQADAPLPLSGAAYRVAEQAFAAYERGDYAAAYQQSSEAIRLRPDVVRLRLLQIYALQKLGRPAEAQQQARRALDAGLKDPALPALAAATAARSTPPDARGGRAPSPPRAAGSGADRARQQAYTLATEAYAAYDAGRMWEAASKAEQAFRQQPKQGAWAMLWVAALEAQQQAELADAAIGTALQLGAPNVEELRARRVALARQRALLQAQQAYQSLSTQNDAAAVAQARAAVELAPDVASYRLLLITAQLQQGQLADAERSADQALQADGGDLNARVMRGYLRQRQGKTVLANEDFDTALAMPGSTTQQRNVRLLAVDAALAAGDRARAAALLAPLRPVLPADAGDARAQQLLQQGIEQRARATGSSRELPRMSAQAYPAPFQHCQSDDAANICELMPADLQGDGGAAQRAYAAYARQDFAEAIGEARQAVQLAPDDADLQGLLTTTLAAGNRSQQDEARLRLDAALAQRPDDAGLLMQRGYLNQKAHEPARALADFRAAEATGKAPKSVVIDQAYASAANGDHPQAVSLLRSAIDRADAGELPLDAHQRYNVRNAIANYSREWGVIASAGFRGARQAATNVGGAAISTPGDSVFSTLEAFWRPPAFNDQHGTLELYTRLLNTLYDEGGTYESIRAVDPCTGESTPDARARADRLSRSRSTTGWPSTIASFGMRYAFGQTGLSAGIERRQFLGSATRTGDVYPASAAVQCRMQLALNPPLESSTLARYRLASGSGGWMSYLTYGYYHGTDLRTDVNQWWMVSGYAQGGYTWDDNSAHFTLDALDANGMPVRRIGDANGRLHREQWFAAAELRAGRSFRFGAGQTHWVVTPYVVVGADWLDQRSRVRGIRYPLFPVQSFALNDTQRSWSMGAGPGLGVRYWFREDHYNTPRSYLDLTVQYRFAIGGGDTQRAKGLFATAILYY</sequence>
<dbReference type="SMART" id="SM00028">
    <property type="entry name" value="TPR"/>
    <property type="match status" value="5"/>
</dbReference>
<name>A0A246IDN1_STEMA</name>
<proteinExistence type="predicted"/>
<dbReference type="SUPFAM" id="SSF48452">
    <property type="entry name" value="TPR-like"/>
    <property type="match status" value="2"/>
</dbReference>
<feature type="chain" id="PRO_5030042156" description="Bacteriophage N4 adsorption protein A C-terminal domain-containing protein" evidence="4">
    <location>
        <begin position="24"/>
        <end position="944"/>
    </location>
</feature>